<comment type="caution">
    <text evidence="2">The sequence shown here is derived from an EMBL/GenBank/DDBJ whole genome shotgun (WGS) entry which is preliminary data.</text>
</comment>
<name>A0ABW4Y7X9_9GAMM</name>
<dbReference type="PANTHER" id="PTHR42759">
    <property type="entry name" value="MOXR FAMILY PROTEIN"/>
    <property type="match status" value="1"/>
</dbReference>
<dbReference type="PIRSF" id="PIRSF002849">
    <property type="entry name" value="AAA_ATPase_chaperone_MoxR_prd"/>
    <property type="match status" value="1"/>
</dbReference>
<evidence type="ECO:0000259" key="1">
    <source>
        <dbReference type="SMART" id="SM00382"/>
    </source>
</evidence>
<keyword evidence="3" id="KW-1185">Reference proteome</keyword>
<dbReference type="Pfam" id="PF07726">
    <property type="entry name" value="AAA_3"/>
    <property type="match status" value="1"/>
</dbReference>
<organism evidence="2 3">
    <name type="scientific">Thiorhodococcus fuscus</name>
    <dbReference type="NCBI Taxonomy" id="527200"/>
    <lineage>
        <taxon>Bacteria</taxon>
        <taxon>Pseudomonadati</taxon>
        <taxon>Pseudomonadota</taxon>
        <taxon>Gammaproteobacteria</taxon>
        <taxon>Chromatiales</taxon>
        <taxon>Chromatiaceae</taxon>
        <taxon>Thiorhodococcus</taxon>
    </lineage>
</organism>
<proteinExistence type="predicted"/>
<dbReference type="InterPro" id="IPR011703">
    <property type="entry name" value="ATPase_AAA-3"/>
</dbReference>
<dbReference type="InterPro" id="IPR050764">
    <property type="entry name" value="CbbQ/NirQ/NorQ/GpvN"/>
</dbReference>
<protein>
    <submittedName>
        <fullName evidence="2">AAA family ATPase</fullName>
    </submittedName>
</protein>
<dbReference type="InterPro" id="IPR027417">
    <property type="entry name" value="P-loop_NTPase"/>
</dbReference>
<sequence>MNRTEIASPQEVERAADRLARLEASVALALVGQRRVVRESIVALAAAGHVLLEGVPGVGKTLLVRALAAALGGRFSRIQFTPDLMPSDVTGHAMFDLKSEEFRIRRGPLFCNLLLGDEINRAPAKTQSAMLEAMQEQQVTIEGKALPLPSPFLVFATQNPIEQEGTYPLPQAQLDRFLLKAFIDYPEAEDELELVRAATQGKVGDRLDTSQVEQVCGPEDLLDLQRVAARLRMDESLLDYAVRLVRAARDWQGIETGPGPRASVALVRAARGHALLAGNGFVTPDDVKAMAPSVLRHRLKLTADLEIEGYRPDEVLADLVAGVPAPRV</sequence>
<feature type="domain" description="AAA+ ATPase" evidence="1">
    <location>
        <begin position="46"/>
        <end position="198"/>
    </location>
</feature>
<dbReference type="Gene3D" id="3.40.50.300">
    <property type="entry name" value="P-loop containing nucleotide triphosphate hydrolases"/>
    <property type="match status" value="1"/>
</dbReference>
<dbReference type="EMBL" id="JBHUHX010000009">
    <property type="protein sequence ID" value="MFD2111146.1"/>
    <property type="molecule type" value="Genomic_DNA"/>
</dbReference>
<dbReference type="PANTHER" id="PTHR42759:SF1">
    <property type="entry name" value="MAGNESIUM-CHELATASE SUBUNIT CHLD"/>
    <property type="match status" value="1"/>
</dbReference>
<dbReference type="Pfam" id="PF17863">
    <property type="entry name" value="AAA_lid_2"/>
    <property type="match status" value="1"/>
</dbReference>
<dbReference type="InterPro" id="IPR003593">
    <property type="entry name" value="AAA+_ATPase"/>
</dbReference>
<dbReference type="InterPro" id="IPR041628">
    <property type="entry name" value="ChlI/MoxR_AAA_lid"/>
</dbReference>
<dbReference type="Proteomes" id="UP001597337">
    <property type="component" value="Unassembled WGS sequence"/>
</dbReference>
<dbReference type="RefSeq" id="WP_386023973.1">
    <property type="nucleotide sequence ID" value="NZ_JBHUHX010000009.1"/>
</dbReference>
<reference evidence="3" key="1">
    <citation type="journal article" date="2019" name="Int. J. Syst. Evol. Microbiol.">
        <title>The Global Catalogue of Microorganisms (GCM) 10K type strain sequencing project: providing services to taxonomists for standard genome sequencing and annotation.</title>
        <authorList>
            <consortium name="The Broad Institute Genomics Platform"/>
            <consortium name="The Broad Institute Genome Sequencing Center for Infectious Disease"/>
            <person name="Wu L."/>
            <person name="Ma J."/>
        </authorList>
    </citation>
    <scope>NUCLEOTIDE SEQUENCE [LARGE SCALE GENOMIC DNA]</scope>
    <source>
        <strain evidence="3">KACC 12597</strain>
    </source>
</reference>
<evidence type="ECO:0000313" key="3">
    <source>
        <dbReference type="Proteomes" id="UP001597337"/>
    </source>
</evidence>
<dbReference type="Gene3D" id="1.10.8.80">
    <property type="entry name" value="Magnesium chelatase subunit I, C-Terminal domain"/>
    <property type="match status" value="1"/>
</dbReference>
<gene>
    <name evidence="2" type="ORF">ACFSJC_04725</name>
</gene>
<accession>A0ABW4Y7X9</accession>
<evidence type="ECO:0000313" key="2">
    <source>
        <dbReference type="EMBL" id="MFD2111146.1"/>
    </source>
</evidence>
<dbReference type="SMART" id="SM00382">
    <property type="entry name" value="AAA"/>
    <property type="match status" value="1"/>
</dbReference>
<dbReference type="SUPFAM" id="SSF52540">
    <property type="entry name" value="P-loop containing nucleoside triphosphate hydrolases"/>
    <property type="match status" value="1"/>
</dbReference>